<name>A0A2T7P240_POMCA</name>
<evidence type="ECO:0000313" key="9">
    <source>
        <dbReference type="Proteomes" id="UP000245119"/>
    </source>
</evidence>
<dbReference type="InterPro" id="IPR007110">
    <property type="entry name" value="Ig-like_dom"/>
</dbReference>
<dbReference type="EMBL" id="PZQS01000007">
    <property type="protein sequence ID" value="PVD27478.1"/>
    <property type="molecule type" value="Genomic_DNA"/>
</dbReference>
<dbReference type="PANTHER" id="PTHR11640:SF31">
    <property type="entry name" value="IRREGULAR CHIASM C-ROUGHEST PROTEIN-RELATED"/>
    <property type="match status" value="1"/>
</dbReference>
<dbReference type="OrthoDB" id="6272054at2759"/>
<evidence type="ECO:0000259" key="6">
    <source>
        <dbReference type="PROSITE" id="PS50835"/>
    </source>
</evidence>
<dbReference type="InterPro" id="IPR013106">
    <property type="entry name" value="Ig_V-set"/>
</dbReference>
<evidence type="ECO:0000256" key="1">
    <source>
        <dbReference type="ARBA" id="ARBA00004479"/>
    </source>
</evidence>
<dbReference type="Pfam" id="PF13927">
    <property type="entry name" value="Ig_3"/>
    <property type="match status" value="3"/>
</dbReference>
<dbReference type="InterPro" id="IPR036116">
    <property type="entry name" value="FN3_sf"/>
</dbReference>
<dbReference type="InterPro" id="IPR003961">
    <property type="entry name" value="FN3_dom"/>
</dbReference>
<evidence type="ECO:0000259" key="7">
    <source>
        <dbReference type="PROSITE" id="PS50853"/>
    </source>
</evidence>
<evidence type="ECO:0000256" key="2">
    <source>
        <dbReference type="ARBA" id="ARBA00023136"/>
    </source>
</evidence>
<dbReference type="SMART" id="SM00408">
    <property type="entry name" value="IGc2"/>
    <property type="match status" value="5"/>
</dbReference>
<sequence length="653" mass="70838">MTADTWGQNQWLKKPQDVLVSRGGNVTFECQSPNNSTNIVWTQGPKVVFNNGYRTVVTPLHFSLTTPFTLSITGVQDQDAGQYGCNVLDYGSVSAQLTVAVLPGLPSLTLSHLGDIFREGESISMTCQSVGGKPLPTITWMKNGVQLVMPSMDVTGNVSRSTLNVTLSHSDHGANYTCFVYNLLNEYQPLIVSRIFSVQYSPIISFDPFGPYTVRLGQPAQVTCLVDANPSVNTVTWQKDEHILPNVQPVLSFKAVSRQDSGNYTCYAANSLNSATPTRLSIYISVVYPPNVTVPSSLTVQEGTPLSVNCTVDANPDPWEVKWEKINGDGSRVQVSRSQSLVMTNVSRSDQGSYSCQASNRLSIADSAATENVESKATMTLFVSYPPGLAVISKVFNISIGQKLVLTCSADPEGYPSATFQWWKTDKELSQNASFVIDKVSLSDTGNYTCIPRNSQGSGLSAQVTVSVNEPPSLTTTLPETMTDVINSSQFPVSAVVSGYGSHLMINRVGAGDFGSYQCVAVNVMGNVTQTLTITTKSTPEAPFDLKVLDTTWESVHLQWTAGFDGGYIQQFKLQYQETDDKGSGMQEKPDEAINVTWYNVTGLKPSTTYKLAVFALNFLGASKPSTTITSQTSGTQCGCHKMSMDVIREMLI</sequence>
<dbReference type="GO" id="GO:0098609">
    <property type="term" value="P:cell-cell adhesion"/>
    <property type="evidence" value="ECO:0007669"/>
    <property type="project" value="TreeGrafter"/>
</dbReference>
<keyword evidence="2" id="KW-0472">Membrane</keyword>
<dbReference type="PROSITE" id="PS50835">
    <property type="entry name" value="IG_LIKE"/>
    <property type="match status" value="5"/>
</dbReference>
<evidence type="ECO:0000256" key="5">
    <source>
        <dbReference type="ARBA" id="ARBA00023319"/>
    </source>
</evidence>
<dbReference type="Pfam" id="PF00041">
    <property type="entry name" value="fn3"/>
    <property type="match status" value="1"/>
</dbReference>
<feature type="domain" description="Fibronectin type-III" evidence="7">
    <location>
        <begin position="542"/>
        <end position="636"/>
    </location>
</feature>
<dbReference type="Pfam" id="PF13895">
    <property type="entry name" value="Ig_2"/>
    <property type="match status" value="1"/>
</dbReference>
<dbReference type="Pfam" id="PF07686">
    <property type="entry name" value="V-set"/>
    <property type="match status" value="1"/>
</dbReference>
<feature type="domain" description="Ig-like" evidence="6">
    <location>
        <begin position="1"/>
        <end position="98"/>
    </location>
</feature>
<dbReference type="InterPro" id="IPR013783">
    <property type="entry name" value="Ig-like_fold"/>
</dbReference>
<dbReference type="InterPro" id="IPR036179">
    <property type="entry name" value="Ig-like_dom_sf"/>
</dbReference>
<dbReference type="PROSITE" id="PS50853">
    <property type="entry name" value="FN3"/>
    <property type="match status" value="1"/>
</dbReference>
<dbReference type="InterPro" id="IPR003598">
    <property type="entry name" value="Ig_sub2"/>
</dbReference>
<accession>A0A2T7P240</accession>
<dbReference type="PANTHER" id="PTHR11640">
    <property type="entry name" value="NEPHRIN"/>
    <property type="match status" value="1"/>
</dbReference>
<dbReference type="SUPFAM" id="SSF48726">
    <property type="entry name" value="Immunoglobulin"/>
    <property type="match status" value="6"/>
</dbReference>
<keyword evidence="9" id="KW-1185">Reference proteome</keyword>
<evidence type="ECO:0000256" key="3">
    <source>
        <dbReference type="ARBA" id="ARBA00023157"/>
    </source>
</evidence>
<dbReference type="SMART" id="SM00409">
    <property type="entry name" value="IG"/>
    <property type="match status" value="6"/>
</dbReference>
<reference evidence="8 9" key="1">
    <citation type="submission" date="2018-04" db="EMBL/GenBank/DDBJ databases">
        <title>The genome of golden apple snail Pomacea canaliculata provides insight into stress tolerance and invasive adaptation.</title>
        <authorList>
            <person name="Liu C."/>
            <person name="Liu B."/>
            <person name="Ren Y."/>
            <person name="Zhang Y."/>
            <person name="Wang H."/>
            <person name="Li S."/>
            <person name="Jiang F."/>
            <person name="Yin L."/>
            <person name="Zhang G."/>
            <person name="Qian W."/>
            <person name="Fan W."/>
        </authorList>
    </citation>
    <scope>NUCLEOTIDE SEQUENCE [LARGE SCALE GENOMIC DNA]</scope>
    <source>
        <strain evidence="8">SZHN2017</strain>
        <tissue evidence="8">Muscle</tissue>
    </source>
</reference>
<keyword evidence="3" id="KW-1015">Disulfide bond</keyword>
<evidence type="ECO:0000256" key="4">
    <source>
        <dbReference type="ARBA" id="ARBA00023180"/>
    </source>
</evidence>
<feature type="domain" description="Ig-like" evidence="6">
    <location>
        <begin position="202"/>
        <end position="281"/>
    </location>
</feature>
<keyword evidence="5" id="KW-0393">Immunoglobulin domain</keyword>
<dbReference type="GO" id="GO:0050839">
    <property type="term" value="F:cell adhesion molecule binding"/>
    <property type="evidence" value="ECO:0007669"/>
    <property type="project" value="TreeGrafter"/>
</dbReference>
<feature type="domain" description="Ig-like" evidence="6">
    <location>
        <begin position="387"/>
        <end position="467"/>
    </location>
</feature>
<dbReference type="SMART" id="SM00060">
    <property type="entry name" value="FN3"/>
    <property type="match status" value="1"/>
</dbReference>
<feature type="domain" description="Ig-like" evidence="6">
    <location>
        <begin position="106"/>
        <end position="197"/>
    </location>
</feature>
<feature type="domain" description="Ig-like" evidence="6">
    <location>
        <begin position="289"/>
        <end position="374"/>
    </location>
</feature>
<dbReference type="Gene3D" id="2.60.40.10">
    <property type="entry name" value="Immunoglobulins"/>
    <property type="match status" value="7"/>
</dbReference>
<keyword evidence="4" id="KW-0325">Glycoprotein</keyword>
<proteinExistence type="predicted"/>
<dbReference type="GO" id="GO:0005886">
    <property type="term" value="C:plasma membrane"/>
    <property type="evidence" value="ECO:0007669"/>
    <property type="project" value="TreeGrafter"/>
</dbReference>
<evidence type="ECO:0000313" key="8">
    <source>
        <dbReference type="EMBL" id="PVD27478.1"/>
    </source>
</evidence>
<dbReference type="STRING" id="400727.A0A2T7P240"/>
<organism evidence="8 9">
    <name type="scientific">Pomacea canaliculata</name>
    <name type="common">Golden apple snail</name>
    <dbReference type="NCBI Taxonomy" id="400727"/>
    <lineage>
        <taxon>Eukaryota</taxon>
        <taxon>Metazoa</taxon>
        <taxon>Spiralia</taxon>
        <taxon>Lophotrochozoa</taxon>
        <taxon>Mollusca</taxon>
        <taxon>Gastropoda</taxon>
        <taxon>Caenogastropoda</taxon>
        <taxon>Architaenioglossa</taxon>
        <taxon>Ampullarioidea</taxon>
        <taxon>Ampullariidae</taxon>
        <taxon>Pomacea</taxon>
    </lineage>
</organism>
<gene>
    <name evidence="8" type="ORF">C0Q70_12639</name>
</gene>
<comment type="subcellular location">
    <subcellularLocation>
        <location evidence="1">Membrane</location>
        <topology evidence="1">Single-pass type I membrane protein</topology>
    </subcellularLocation>
</comment>
<dbReference type="GO" id="GO:0005911">
    <property type="term" value="C:cell-cell junction"/>
    <property type="evidence" value="ECO:0007669"/>
    <property type="project" value="TreeGrafter"/>
</dbReference>
<dbReference type="Proteomes" id="UP000245119">
    <property type="component" value="Linkage Group LG7"/>
</dbReference>
<dbReference type="AlphaFoldDB" id="A0A2T7P240"/>
<dbReference type="InterPro" id="IPR051275">
    <property type="entry name" value="Cell_adhesion_signaling"/>
</dbReference>
<dbReference type="CDD" id="cd00063">
    <property type="entry name" value="FN3"/>
    <property type="match status" value="1"/>
</dbReference>
<protein>
    <submittedName>
        <fullName evidence="8">Uncharacterized protein</fullName>
    </submittedName>
</protein>
<dbReference type="InterPro" id="IPR003599">
    <property type="entry name" value="Ig_sub"/>
</dbReference>
<comment type="caution">
    <text evidence="8">The sequence shown here is derived from an EMBL/GenBank/DDBJ whole genome shotgun (WGS) entry which is preliminary data.</text>
</comment>
<dbReference type="SUPFAM" id="SSF49265">
    <property type="entry name" value="Fibronectin type III"/>
    <property type="match status" value="1"/>
</dbReference>